<dbReference type="EMBL" id="OW240916">
    <property type="protein sequence ID" value="CAH2293137.1"/>
    <property type="molecule type" value="Genomic_DNA"/>
</dbReference>
<keyword evidence="3" id="KW-1185">Reference proteome</keyword>
<protein>
    <submittedName>
        <fullName evidence="2">Uncharacterized protein</fullName>
    </submittedName>
</protein>
<proteinExistence type="predicted"/>
<reference evidence="2" key="1">
    <citation type="submission" date="2022-03" db="EMBL/GenBank/DDBJ databases">
        <authorList>
            <person name="Alioto T."/>
            <person name="Alioto T."/>
            <person name="Gomez Garrido J."/>
        </authorList>
    </citation>
    <scope>NUCLEOTIDE SEQUENCE</scope>
</reference>
<evidence type="ECO:0000313" key="2">
    <source>
        <dbReference type="EMBL" id="CAH2293137.1"/>
    </source>
</evidence>
<name>A0AAD1S7V1_PELCU</name>
<feature type="region of interest" description="Disordered" evidence="1">
    <location>
        <begin position="91"/>
        <end position="114"/>
    </location>
</feature>
<evidence type="ECO:0000256" key="1">
    <source>
        <dbReference type="SAM" id="MobiDB-lite"/>
    </source>
</evidence>
<accession>A0AAD1S7V1</accession>
<evidence type="ECO:0000313" key="3">
    <source>
        <dbReference type="Proteomes" id="UP001295444"/>
    </source>
</evidence>
<dbReference type="Proteomes" id="UP001295444">
    <property type="component" value="Chromosome 05"/>
</dbReference>
<organism evidence="2 3">
    <name type="scientific">Pelobates cultripes</name>
    <name type="common">Western spadefoot toad</name>
    <dbReference type="NCBI Taxonomy" id="61616"/>
    <lineage>
        <taxon>Eukaryota</taxon>
        <taxon>Metazoa</taxon>
        <taxon>Chordata</taxon>
        <taxon>Craniata</taxon>
        <taxon>Vertebrata</taxon>
        <taxon>Euteleostomi</taxon>
        <taxon>Amphibia</taxon>
        <taxon>Batrachia</taxon>
        <taxon>Anura</taxon>
        <taxon>Pelobatoidea</taxon>
        <taxon>Pelobatidae</taxon>
        <taxon>Pelobates</taxon>
    </lineage>
</organism>
<sequence length="114" mass="13440">MHKDFRTQLSHDIREYFHNNTLPELEPTTTWQAHKAVVRGIFISRAAYIKRTKEQKYLDSLKKTKGFTKRPLPNPYGRLGTEYTIDHETNKWATPRRNSTYATEPENTHLHSGQ</sequence>
<dbReference type="AlphaFoldDB" id="A0AAD1S7V1"/>
<gene>
    <name evidence="2" type="ORF">PECUL_23A025828</name>
</gene>